<name>A0A1L9SAB9_9EURO</name>
<reference evidence="3" key="1">
    <citation type="journal article" date="2017" name="Genome Biol.">
        <title>Comparative genomics reveals high biological diversity and specific adaptations in the industrially and medically important fungal genus Aspergillus.</title>
        <authorList>
            <person name="de Vries R.P."/>
            <person name="Riley R."/>
            <person name="Wiebenga A."/>
            <person name="Aguilar-Osorio G."/>
            <person name="Amillis S."/>
            <person name="Uchima C.A."/>
            <person name="Anderluh G."/>
            <person name="Asadollahi M."/>
            <person name="Askin M."/>
            <person name="Barry K."/>
            <person name="Battaglia E."/>
            <person name="Bayram O."/>
            <person name="Benocci T."/>
            <person name="Braus-Stromeyer S.A."/>
            <person name="Caldana C."/>
            <person name="Canovas D."/>
            <person name="Cerqueira G.C."/>
            <person name="Chen F."/>
            <person name="Chen W."/>
            <person name="Choi C."/>
            <person name="Clum A."/>
            <person name="Dos Santos R.A."/>
            <person name="Damasio A.R."/>
            <person name="Diallinas G."/>
            <person name="Emri T."/>
            <person name="Fekete E."/>
            <person name="Flipphi M."/>
            <person name="Freyberg S."/>
            <person name="Gallo A."/>
            <person name="Gournas C."/>
            <person name="Habgood R."/>
            <person name="Hainaut M."/>
            <person name="Harispe M.L."/>
            <person name="Henrissat B."/>
            <person name="Hilden K.S."/>
            <person name="Hope R."/>
            <person name="Hossain A."/>
            <person name="Karabika E."/>
            <person name="Karaffa L."/>
            <person name="Karanyi Z."/>
            <person name="Krasevec N."/>
            <person name="Kuo A."/>
            <person name="Kusch H."/>
            <person name="LaButti K."/>
            <person name="Lagendijk E.L."/>
            <person name="Lapidus A."/>
            <person name="Levasseur A."/>
            <person name="Lindquist E."/>
            <person name="Lipzen A."/>
            <person name="Logrieco A.F."/>
            <person name="MacCabe A."/>
            <person name="Maekelae M.R."/>
            <person name="Malavazi I."/>
            <person name="Melin P."/>
            <person name="Meyer V."/>
            <person name="Mielnichuk N."/>
            <person name="Miskei M."/>
            <person name="Molnar A.P."/>
            <person name="Mule G."/>
            <person name="Ngan C.Y."/>
            <person name="Orejas M."/>
            <person name="Orosz E."/>
            <person name="Ouedraogo J.P."/>
            <person name="Overkamp K.M."/>
            <person name="Park H.-S."/>
            <person name="Perrone G."/>
            <person name="Piumi F."/>
            <person name="Punt P.J."/>
            <person name="Ram A.F."/>
            <person name="Ramon A."/>
            <person name="Rauscher S."/>
            <person name="Record E."/>
            <person name="Riano-Pachon D.M."/>
            <person name="Robert V."/>
            <person name="Roehrig J."/>
            <person name="Ruller R."/>
            <person name="Salamov A."/>
            <person name="Salih N.S."/>
            <person name="Samson R.A."/>
            <person name="Sandor E."/>
            <person name="Sanguinetti M."/>
            <person name="Schuetze T."/>
            <person name="Sepcic K."/>
            <person name="Shelest E."/>
            <person name="Sherlock G."/>
            <person name="Sophianopoulou V."/>
            <person name="Squina F.M."/>
            <person name="Sun H."/>
            <person name="Susca A."/>
            <person name="Todd R.B."/>
            <person name="Tsang A."/>
            <person name="Unkles S.E."/>
            <person name="van de Wiele N."/>
            <person name="van Rossen-Uffink D."/>
            <person name="Oliveira J.V."/>
            <person name="Vesth T.C."/>
            <person name="Visser J."/>
            <person name="Yu J.-H."/>
            <person name="Zhou M."/>
            <person name="Andersen M.R."/>
            <person name="Archer D.B."/>
            <person name="Baker S.E."/>
            <person name="Benoit I."/>
            <person name="Brakhage A.A."/>
            <person name="Braus G.H."/>
            <person name="Fischer R."/>
            <person name="Frisvad J.C."/>
            <person name="Goldman G.H."/>
            <person name="Houbraken J."/>
            <person name="Oakley B."/>
            <person name="Pocsi I."/>
            <person name="Scazzocchio C."/>
            <person name="Seiboth B."/>
            <person name="vanKuyk P.A."/>
            <person name="Wortman J."/>
            <person name="Dyer P.S."/>
            <person name="Grigoriev I.V."/>
        </authorList>
    </citation>
    <scope>NUCLEOTIDE SEQUENCE [LARGE SCALE GENOMIC DNA]</scope>
    <source>
        <strain evidence="3">CBS 506.65</strain>
    </source>
</reference>
<dbReference type="AlphaFoldDB" id="A0A1L9SAB9"/>
<dbReference type="RefSeq" id="XP_022578608.1">
    <property type="nucleotide sequence ID" value="XM_022725082.1"/>
</dbReference>
<evidence type="ECO:0000256" key="1">
    <source>
        <dbReference type="SAM" id="SignalP"/>
    </source>
</evidence>
<gene>
    <name evidence="2" type="ORF">ASPZODRAFT_145214</name>
</gene>
<keyword evidence="3" id="KW-1185">Reference proteome</keyword>
<dbReference type="GeneID" id="34611547"/>
<dbReference type="Proteomes" id="UP000184188">
    <property type="component" value="Unassembled WGS sequence"/>
</dbReference>
<dbReference type="VEuPathDB" id="FungiDB:ASPZODRAFT_145214"/>
<sequence>MWILVGVLLLWWLVLGSLWLPIVNINYSDYSIRILPYLTNFGHDHSSIEILQNTTLLIPEAVNFSFSVSTLNILGANQRLYIMHTATSRRNTRGPARPILVIWIG</sequence>
<dbReference type="EMBL" id="KV878349">
    <property type="protein sequence ID" value="OJJ44098.1"/>
    <property type="molecule type" value="Genomic_DNA"/>
</dbReference>
<protein>
    <recommendedName>
        <fullName evidence="4">Plastocyanin-like domain-containing protein</fullName>
    </recommendedName>
</protein>
<organism evidence="2 3">
    <name type="scientific">Penicilliopsis zonata CBS 506.65</name>
    <dbReference type="NCBI Taxonomy" id="1073090"/>
    <lineage>
        <taxon>Eukaryota</taxon>
        <taxon>Fungi</taxon>
        <taxon>Dikarya</taxon>
        <taxon>Ascomycota</taxon>
        <taxon>Pezizomycotina</taxon>
        <taxon>Eurotiomycetes</taxon>
        <taxon>Eurotiomycetidae</taxon>
        <taxon>Eurotiales</taxon>
        <taxon>Aspergillaceae</taxon>
        <taxon>Penicilliopsis</taxon>
    </lineage>
</organism>
<proteinExistence type="predicted"/>
<keyword evidence="1" id="KW-0732">Signal</keyword>
<evidence type="ECO:0008006" key="4">
    <source>
        <dbReference type="Google" id="ProtNLM"/>
    </source>
</evidence>
<feature type="signal peptide" evidence="1">
    <location>
        <begin position="1"/>
        <end position="16"/>
    </location>
</feature>
<evidence type="ECO:0000313" key="2">
    <source>
        <dbReference type="EMBL" id="OJJ44098.1"/>
    </source>
</evidence>
<evidence type="ECO:0000313" key="3">
    <source>
        <dbReference type="Proteomes" id="UP000184188"/>
    </source>
</evidence>
<accession>A0A1L9SAB9</accession>
<feature type="chain" id="PRO_5012566918" description="Plastocyanin-like domain-containing protein" evidence="1">
    <location>
        <begin position="17"/>
        <end position="105"/>
    </location>
</feature>